<dbReference type="EMBL" id="QGKV02000649">
    <property type="protein sequence ID" value="KAF3576201.1"/>
    <property type="molecule type" value="Genomic_DNA"/>
</dbReference>
<accession>A0ABQ7DFG7</accession>
<name>A0ABQ7DFG7_BRACR</name>
<evidence type="ECO:0000313" key="1">
    <source>
        <dbReference type="EMBL" id="KAF3576201.1"/>
    </source>
</evidence>
<dbReference type="Proteomes" id="UP000266723">
    <property type="component" value="Unassembled WGS sequence"/>
</dbReference>
<organism evidence="1 2">
    <name type="scientific">Brassica cretica</name>
    <name type="common">Mustard</name>
    <dbReference type="NCBI Taxonomy" id="69181"/>
    <lineage>
        <taxon>Eukaryota</taxon>
        <taxon>Viridiplantae</taxon>
        <taxon>Streptophyta</taxon>
        <taxon>Embryophyta</taxon>
        <taxon>Tracheophyta</taxon>
        <taxon>Spermatophyta</taxon>
        <taxon>Magnoliopsida</taxon>
        <taxon>eudicotyledons</taxon>
        <taxon>Gunneridae</taxon>
        <taxon>Pentapetalae</taxon>
        <taxon>rosids</taxon>
        <taxon>malvids</taxon>
        <taxon>Brassicales</taxon>
        <taxon>Brassicaceae</taxon>
        <taxon>Brassiceae</taxon>
        <taxon>Brassica</taxon>
    </lineage>
</organism>
<reference evidence="1 2" key="1">
    <citation type="journal article" date="2020" name="BMC Genomics">
        <title>Intraspecific diversification of the crop wild relative Brassica cretica Lam. using demographic model selection.</title>
        <authorList>
            <person name="Kioukis A."/>
            <person name="Michalopoulou V.A."/>
            <person name="Briers L."/>
            <person name="Pirintsos S."/>
            <person name="Studholme D.J."/>
            <person name="Pavlidis P."/>
            <person name="Sarris P.F."/>
        </authorList>
    </citation>
    <scope>NUCLEOTIDE SEQUENCE [LARGE SCALE GENOMIC DNA]</scope>
    <source>
        <strain evidence="2">cv. PFS-1207/04</strain>
    </source>
</reference>
<gene>
    <name evidence="1" type="ORF">DY000_02030314</name>
</gene>
<keyword evidence="2" id="KW-1185">Reference proteome</keyword>
<protein>
    <submittedName>
        <fullName evidence="1">Uncharacterized protein</fullName>
    </submittedName>
</protein>
<proteinExistence type="predicted"/>
<evidence type="ECO:0000313" key="2">
    <source>
        <dbReference type="Proteomes" id="UP000266723"/>
    </source>
</evidence>
<comment type="caution">
    <text evidence="1">The sequence shown here is derived from an EMBL/GenBank/DDBJ whole genome shotgun (WGS) entry which is preliminary data.</text>
</comment>
<sequence>MRFIADRLDQGMPLKGAIKGCHQGIPPRGVINGSGLKGCEQVGTKEVRMERNQRGAFDANHQRGVNHRTVEIDNRTPIALCREWTHMMAIGCRMAECDLIVVKYGRPDPYKWIKGTDLMGTVSPEDGLGTIAYKAKGMLDGA</sequence>